<dbReference type="InterPro" id="IPR001387">
    <property type="entry name" value="Cro/C1-type_HTH"/>
</dbReference>
<dbReference type="InterPro" id="IPR043917">
    <property type="entry name" value="DUF5753"/>
</dbReference>
<feature type="domain" description="HTH cro/C1-type" evidence="1">
    <location>
        <begin position="20"/>
        <end position="73"/>
    </location>
</feature>
<accession>A0ABV9E8P4</accession>
<dbReference type="EMBL" id="JBHSFN010000002">
    <property type="protein sequence ID" value="MFC4585334.1"/>
    <property type="molecule type" value="Genomic_DNA"/>
</dbReference>
<reference evidence="3" key="1">
    <citation type="journal article" date="2019" name="Int. J. Syst. Evol. Microbiol.">
        <title>The Global Catalogue of Microorganisms (GCM) 10K type strain sequencing project: providing services to taxonomists for standard genome sequencing and annotation.</title>
        <authorList>
            <consortium name="The Broad Institute Genomics Platform"/>
            <consortium name="The Broad Institute Genome Sequencing Center for Infectious Disease"/>
            <person name="Wu L."/>
            <person name="Ma J."/>
        </authorList>
    </citation>
    <scope>NUCLEOTIDE SEQUENCE [LARGE SCALE GENOMIC DNA]</scope>
    <source>
        <strain evidence="3">CCUG 49560</strain>
    </source>
</reference>
<dbReference type="Pfam" id="PF13560">
    <property type="entry name" value="HTH_31"/>
    <property type="match status" value="1"/>
</dbReference>
<dbReference type="SUPFAM" id="SSF47413">
    <property type="entry name" value="lambda repressor-like DNA-binding domains"/>
    <property type="match status" value="1"/>
</dbReference>
<evidence type="ECO:0000313" key="3">
    <source>
        <dbReference type="Proteomes" id="UP001595891"/>
    </source>
</evidence>
<evidence type="ECO:0000313" key="2">
    <source>
        <dbReference type="EMBL" id="MFC4585334.1"/>
    </source>
</evidence>
<keyword evidence="3" id="KW-1185">Reference proteome</keyword>
<dbReference type="CDD" id="cd00093">
    <property type="entry name" value="HTH_XRE"/>
    <property type="match status" value="1"/>
</dbReference>
<dbReference type="Gene3D" id="1.10.260.40">
    <property type="entry name" value="lambda repressor-like DNA-binding domains"/>
    <property type="match status" value="1"/>
</dbReference>
<dbReference type="InterPro" id="IPR010982">
    <property type="entry name" value="Lambda_DNA-bd_dom_sf"/>
</dbReference>
<organism evidence="2 3">
    <name type="scientific">Sphaerisporangium corydalis</name>
    <dbReference type="NCBI Taxonomy" id="1441875"/>
    <lineage>
        <taxon>Bacteria</taxon>
        <taxon>Bacillati</taxon>
        <taxon>Actinomycetota</taxon>
        <taxon>Actinomycetes</taxon>
        <taxon>Streptosporangiales</taxon>
        <taxon>Streptosporangiaceae</taxon>
        <taxon>Sphaerisporangium</taxon>
    </lineage>
</organism>
<comment type="caution">
    <text evidence="2">The sequence shown here is derived from an EMBL/GenBank/DDBJ whole genome shotgun (WGS) entry which is preliminary data.</text>
</comment>
<proteinExistence type="predicted"/>
<dbReference type="SMART" id="SM00530">
    <property type="entry name" value="HTH_XRE"/>
    <property type="match status" value="1"/>
</dbReference>
<evidence type="ECO:0000259" key="1">
    <source>
        <dbReference type="PROSITE" id="PS50943"/>
    </source>
</evidence>
<protein>
    <submittedName>
        <fullName evidence="2">Scr1 family TA system antitoxin-like transcriptional regulator</fullName>
    </submittedName>
</protein>
<sequence>MRDEMPYAPETPRERFGNELRRLRETAGLSQNAVAVRLQVTQTHVSRLEMGKRTPQLSQAETLDQLFGLTDNRYFVGLRERMTARPGGPGWFMRWVEAIEPEALILRSWDPLLIPGLLQTEAYAHCIFAGAPDAIPDEIDDRVQARIRRRMILDRERPPAIWALMDEWVLRRPIGGVSVMWEQLDYLLQISQRHNVNIQLVPGDNPCTAGLSSGFVLAQLPDATVVVSVESAGRGEISAEHDLVTRIWGAYDKIRSEAFPVGTSLKMIKDARDQWNPAC</sequence>
<gene>
    <name evidence="2" type="ORF">ACFO8L_04600</name>
</gene>
<dbReference type="Pfam" id="PF19054">
    <property type="entry name" value="DUF5753"/>
    <property type="match status" value="1"/>
</dbReference>
<name>A0ABV9E8P4_9ACTN</name>
<dbReference type="RefSeq" id="WP_262842615.1">
    <property type="nucleotide sequence ID" value="NZ_JANZYP010000012.1"/>
</dbReference>
<dbReference type="PROSITE" id="PS50943">
    <property type="entry name" value="HTH_CROC1"/>
    <property type="match status" value="1"/>
</dbReference>
<dbReference type="Proteomes" id="UP001595891">
    <property type="component" value="Unassembled WGS sequence"/>
</dbReference>